<dbReference type="Pfam" id="PF13087">
    <property type="entry name" value="AAA_12"/>
    <property type="match status" value="1"/>
</dbReference>
<protein>
    <recommendedName>
        <fullName evidence="2">DNA2/NAM7 helicase-like C-terminal domain-containing protein</fullName>
    </recommendedName>
</protein>
<dbReference type="InterPro" id="IPR047187">
    <property type="entry name" value="SF1_C_Upf1"/>
</dbReference>
<dbReference type="EMBL" id="ML993625">
    <property type="protein sequence ID" value="KAF2160652.1"/>
    <property type="molecule type" value="Genomic_DNA"/>
</dbReference>
<gene>
    <name evidence="3" type="ORF">M409DRAFT_59898</name>
</gene>
<feature type="chain" id="PRO_5025492495" description="DNA2/NAM7 helicase-like C-terminal domain-containing protein" evidence="1">
    <location>
        <begin position="19"/>
        <end position="306"/>
    </location>
</feature>
<dbReference type="GO" id="GO:0005829">
    <property type="term" value="C:cytosol"/>
    <property type="evidence" value="ECO:0007669"/>
    <property type="project" value="TreeGrafter"/>
</dbReference>
<dbReference type="InterPro" id="IPR027417">
    <property type="entry name" value="P-loop_NTPase"/>
</dbReference>
<dbReference type="PANTHER" id="PTHR10887:SF322">
    <property type="entry name" value="HELICASE MOV-10"/>
    <property type="match status" value="1"/>
</dbReference>
<dbReference type="GO" id="GO:0035194">
    <property type="term" value="P:regulatory ncRNA-mediated post-transcriptional gene silencing"/>
    <property type="evidence" value="ECO:0007669"/>
    <property type="project" value="TreeGrafter"/>
</dbReference>
<evidence type="ECO:0000313" key="4">
    <source>
        <dbReference type="Proteomes" id="UP000799537"/>
    </source>
</evidence>
<dbReference type="PANTHER" id="PTHR10887">
    <property type="entry name" value="DNA2/NAM7 HELICASE FAMILY"/>
    <property type="match status" value="1"/>
</dbReference>
<dbReference type="GeneID" id="54567600"/>
<evidence type="ECO:0000256" key="1">
    <source>
        <dbReference type="SAM" id="SignalP"/>
    </source>
</evidence>
<dbReference type="InterPro" id="IPR041679">
    <property type="entry name" value="DNA2/NAM7-like_C"/>
</dbReference>
<dbReference type="InterPro" id="IPR045055">
    <property type="entry name" value="DNA2/NAM7-like"/>
</dbReference>
<sequence>MLMLVLNRIGALQLLVLAGDSRQLGPLVPSDQSGRDPLGKLLSTSILQRLADGWPQLAQVKLVKNYRGHPDTSAMANEIFYKGEMESVLPASHWDTPLTRNVSSLVQTLSPALPPRSRTPTQNDRVFFFDVKTRSSKEDTGSSTYNGGGIQATIPLVKLLAGLGVKWNEIGVISMYREDLRLLIVNLKINGIRNIETKKHDQRDGLRVASVDSFQGQQRPTMIVHFVSARKTGHDPFGLVKNALRLNVASTRSQAYQFFVGNMTLWQEWKKSISSCNESTTAMINVMKWLLNWGKVDAVTGDGTVV</sequence>
<dbReference type="Gene3D" id="3.40.50.300">
    <property type="entry name" value="P-loop containing nucleotide triphosphate hydrolases"/>
    <property type="match status" value="1"/>
</dbReference>
<evidence type="ECO:0000259" key="2">
    <source>
        <dbReference type="Pfam" id="PF13087"/>
    </source>
</evidence>
<accession>A0A6A6C468</accession>
<reference evidence="3" key="1">
    <citation type="journal article" date="2020" name="Stud. Mycol.">
        <title>101 Dothideomycetes genomes: a test case for predicting lifestyles and emergence of pathogens.</title>
        <authorList>
            <person name="Haridas S."/>
            <person name="Albert R."/>
            <person name="Binder M."/>
            <person name="Bloem J."/>
            <person name="Labutti K."/>
            <person name="Salamov A."/>
            <person name="Andreopoulos B."/>
            <person name="Baker S."/>
            <person name="Barry K."/>
            <person name="Bills G."/>
            <person name="Bluhm B."/>
            <person name="Cannon C."/>
            <person name="Castanera R."/>
            <person name="Culley D."/>
            <person name="Daum C."/>
            <person name="Ezra D."/>
            <person name="Gonzalez J."/>
            <person name="Henrissat B."/>
            <person name="Kuo A."/>
            <person name="Liang C."/>
            <person name="Lipzen A."/>
            <person name="Lutzoni F."/>
            <person name="Magnuson J."/>
            <person name="Mondo S."/>
            <person name="Nolan M."/>
            <person name="Ohm R."/>
            <person name="Pangilinan J."/>
            <person name="Park H.-J."/>
            <person name="Ramirez L."/>
            <person name="Alfaro M."/>
            <person name="Sun H."/>
            <person name="Tritt A."/>
            <person name="Yoshinaga Y."/>
            <person name="Zwiers L.-H."/>
            <person name="Turgeon B."/>
            <person name="Goodwin S."/>
            <person name="Spatafora J."/>
            <person name="Crous P."/>
            <person name="Grigoriev I."/>
        </authorList>
    </citation>
    <scope>NUCLEOTIDE SEQUENCE</scope>
    <source>
        <strain evidence="3">ATCC 36951</strain>
    </source>
</reference>
<keyword evidence="4" id="KW-1185">Reference proteome</keyword>
<organism evidence="3 4">
    <name type="scientific">Zasmidium cellare ATCC 36951</name>
    <dbReference type="NCBI Taxonomy" id="1080233"/>
    <lineage>
        <taxon>Eukaryota</taxon>
        <taxon>Fungi</taxon>
        <taxon>Dikarya</taxon>
        <taxon>Ascomycota</taxon>
        <taxon>Pezizomycotina</taxon>
        <taxon>Dothideomycetes</taxon>
        <taxon>Dothideomycetidae</taxon>
        <taxon>Mycosphaerellales</taxon>
        <taxon>Mycosphaerellaceae</taxon>
        <taxon>Zasmidium</taxon>
    </lineage>
</organism>
<dbReference type="RefSeq" id="XP_033661541.1">
    <property type="nucleotide sequence ID" value="XM_033814328.1"/>
</dbReference>
<proteinExistence type="predicted"/>
<dbReference type="AlphaFoldDB" id="A0A6A6C468"/>
<name>A0A6A6C468_ZASCE</name>
<evidence type="ECO:0000313" key="3">
    <source>
        <dbReference type="EMBL" id="KAF2160652.1"/>
    </source>
</evidence>
<dbReference type="Proteomes" id="UP000799537">
    <property type="component" value="Unassembled WGS sequence"/>
</dbReference>
<feature type="signal peptide" evidence="1">
    <location>
        <begin position="1"/>
        <end position="18"/>
    </location>
</feature>
<keyword evidence="1" id="KW-0732">Signal</keyword>
<dbReference type="SUPFAM" id="SSF52540">
    <property type="entry name" value="P-loop containing nucleoside triphosphate hydrolases"/>
    <property type="match status" value="1"/>
</dbReference>
<dbReference type="CDD" id="cd18808">
    <property type="entry name" value="SF1_C_Upf1"/>
    <property type="match status" value="1"/>
</dbReference>
<feature type="domain" description="DNA2/NAM7 helicase-like C-terminal" evidence="2">
    <location>
        <begin position="42"/>
        <end position="263"/>
    </location>
</feature>
<dbReference type="OrthoDB" id="3946031at2759"/>